<comment type="subcellular location">
    <subcellularLocation>
        <location evidence="1">Cell membrane</location>
        <topology evidence="1">Multi-pass membrane protein</topology>
    </subcellularLocation>
</comment>
<evidence type="ECO:0000256" key="2">
    <source>
        <dbReference type="ARBA" id="ARBA00022448"/>
    </source>
</evidence>
<feature type="transmembrane region" description="Helical" evidence="6">
    <location>
        <begin position="113"/>
        <end position="134"/>
    </location>
</feature>
<dbReference type="GO" id="GO:0061513">
    <property type="term" value="F:glucose 6-phosphate:phosphate antiporter activity"/>
    <property type="evidence" value="ECO:0007669"/>
    <property type="project" value="TreeGrafter"/>
</dbReference>
<feature type="domain" description="Major facilitator superfamily (MFS) profile" evidence="7">
    <location>
        <begin position="22"/>
        <end position="427"/>
    </location>
</feature>
<comment type="caution">
    <text evidence="8">The sequence shown here is derived from an EMBL/GenBank/DDBJ whole genome shotgun (WGS) entry which is preliminary data.</text>
</comment>
<feature type="transmembrane region" description="Helical" evidence="6">
    <location>
        <begin position="277"/>
        <end position="296"/>
    </location>
</feature>
<dbReference type="PROSITE" id="PS50850">
    <property type="entry name" value="MFS"/>
    <property type="match status" value="1"/>
</dbReference>
<accession>A0A328UHM1</accession>
<dbReference type="Pfam" id="PF07690">
    <property type="entry name" value="MFS_1"/>
    <property type="match status" value="1"/>
</dbReference>
<feature type="transmembrane region" description="Helical" evidence="6">
    <location>
        <begin position="88"/>
        <end position="107"/>
    </location>
</feature>
<evidence type="ECO:0000259" key="7">
    <source>
        <dbReference type="PROSITE" id="PS50850"/>
    </source>
</evidence>
<feature type="transmembrane region" description="Helical" evidence="6">
    <location>
        <begin position="177"/>
        <end position="196"/>
    </location>
</feature>
<keyword evidence="5 6" id="KW-0472">Membrane</keyword>
<keyword evidence="4 6" id="KW-1133">Transmembrane helix</keyword>
<dbReference type="SUPFAM" id="SSF103473">
    <property type="entry name" value="MFS general substrate transporter"/>
    <property type="match status" value="1"/>
</dbReference>
<evidence type="ECO:0000256" key="4">
    <source>
        <dbReference type="ARBA" id="ARBA00022989"/>
    </source>
</evidence>
<keyword evidence="2" id="KW-0813">Transport</keyword>
<dbReference type="Proteomes" id="UP000249377">
    <property type="component" value="Unassembled WGS sequence"/>
</dbReference>
<dbReference type="PANTHER" id="PTHR43826">
    <property type="entry name" value="GLUCOSE-6-PHOSPHATE EXCHANGER SLC37A4"/>
    <property type="match status" value="1"/>
</dbReference>
<dbReference type="PIRSF" id="PIRSF002808">
    <property type="entry name" value="Hexose_phosphate_transp"/>
    <property type="match status" value="1"/>
</dbReference>
<organism evidence="8 9">
    <name type="scientific">Hydrogeniiclostridium mannosilyticum</name>
    <dbReference type="NCBI Taxonomy" id="2764322"/>
    <lineage>
        <taxon>Bacteria</taxon>
        <taxon>Bacillati</taxon>
        <taxon>Bacillota</taxon>
        <taxon>Clostridia</taxon>
        <taxon>Eubacteriales</taxon>
        <taxon>Acutalibacteraceae</taxon>
        <taxon>Hydrogeniiclostridium</taxon>
    </lineage>
</organism>
<reference evidence="8 9" key="1">
    <citation type="submission" date="2018-06" db="EMBL/GenBank/DDBJ databases">
        <title>Noncontiguous genome sequence of Ruminococcaceae bacterium ASD2818.</title>
        <authorList>
            <person name="Chaplin A.V."/>
            <person name="Sokolova S.R."/>
            <person name="Kochetkova T.O."/>
            <person name="Goltsov A.Y."/>
            <person name="Trofimov D.Y."/>
            <person name="Efimov B.A."/>
        </authorList>
    </citation>
    <scope>NUCLEOTIDE SEQUENCE [LARGE SCALE GENOMIC DNA]</scope>
    <source>
        <strain evidence="8 9">ASD2818</strain>
    </source>
</reference>
<dbReference type="InterPro" id="IPR020846">
    <property type="entry name" value="MFS_dom"/>
</dbReference>
<dbReference type="InterPro" id="IPR000849">
    <property type="entry name" value="Sugar_P_transporter"/>
</dbReference>
<feature type="transmembrane region" description="Helical" evidence="6">
    <location>
        <begin position="233"/>
        <end position="255"/>
    </location>
</feature>
<feature type="transmembrane region" description="Helical" evidence="6">
    <location>
        <begin position="308"/>
        <end position="328"/>
    </location>
</feature>
<evidence type="ECO:0000256" key="3">
    <source>
        <dbReference type="ARBA" id="ARBA00022692"/>
    </source>
</evidence>
<evidence type="ECO:0000313" key="9">
    <source>
        <dbReference type="Proteomes" id="UP000249377"/>
    </source>
</evidence>
<evidence type="ECO:0000256" key="5">
    <source>
        <dbReference type="ARBA" id="ARBA00023136"/>
    </source>
</evidence>
<keyword evidence="9" id="KW-1185">Reference proteome</keyword>
<dbReference type="RefSeq" id="WP_112331816.1">
    <property type="nucleotide sequence ID" value="NZ_QLYR01000001.1"/>
</dbReference>
<dbReference type="EMBL" id="QLYR01000001">
    <property type="protein sequence ID" value="RAQ30621.1"/>
    <property type="molecule type" value="Genomic_DNA"/>
</dbReference>
<dbReference type="GO" id="GO:0035435">
    <property type="term" value="P:phosphate ion transmembrane transport"/>
    <property type="evidence" value="ECO:0007669"/>
    <property type="project" value="TreeGrafter"/>
</dbReference>
<feature type="transmembrane region" description="Helical" evidence="6">
    <location>
        <begin position="403"/>
        <end position="423"/>
    </location>
</feature>
<evidence type="ECO:0000256" key="6">
    <source>
        <dbReference type="SAM" id="Phobius"/>
    </source>
</evidence>
<proteinExistence type="predicted"/>
<dbReference type="AlphaFoldDB" id="A0A328UHM1"/>
<feature type="transmembrane region" description="Helical" evidence="6">
    <location>
        <begin position="334"/>
        <end position="358"/>
    </location>
</feature>
<feature type="transmembrane region" description="Helical" evidence="6">
    <location>
        <begin position="56"/>
        <end position="76"/>
    </location>
</feature>
<dbReference type="Gene3D" id="1.20.1250.20">
    <property type="entry name" value="MFS general substrate transporter like domains"/>
    <property type="match status" value="2"/>
</dbReference>
<dbReference type="InterPro" id="IPR051337">
    <property type="entry name" value="OPA_Antiporter"/>
</dbReference>
<gene>
    <name evidence="8" type="ORF">DPQ25_03805</name>
</gene>
<feature type="transmembrane region" description="Helical" evidence="6">
    <location>
        <begin position="370"/>
        <end position="391"/>
    </location>
</feature>
<dbReference type="InterPro" id="IPR011701">
    <property type="entry name" value="MFS"/>
</dbReference>
<dbReference type="InterPro" id="IPR036259">
    <property type="entry name" value="MFS_trans_sf"/>
</dbReference>
<keyword evidence="3 6" id="KW-0812">Transmembrane</keyword>
<dbReference type="GO" id="GO:0005886">
    <property type="term" value="C:plasma membrane"/>
    <property type="evidence" value="ECO:0007669"/>
    <property type="project" value="UniProtKB-SubCell"/>
</dbReference>
<feature type="transmembrane region" description="Helical" evidence="6">
    <location>
        <begin position="12"/>
        <end position="36"/>
    </location>
</feature>
<dbReference type="PANTHER" id="PTHR43826:SF7">
    <property type="entry name" value="PROTEIN UHPC, PUTATIVE-RELATED"/>
    <property type="match status" value="1"/>
</dbReference>
<protein>
    <recommendedName>
        <fullName evidence="7">Major facilitator superfamily (MFS) profile domain-containing protein</fullName>
    </recommendedName>
</protein>
<feature type="transmembrane region" description="Helical" evidence="6">
    <location>
        <begin position="146"/>
        <end position="165"/>
    </location>
</feature>
<evidence type="ECO:0000313" key="8">
    <source>
        <dbReference type="EMBL" id="RAQ30621.1"/>
    </source>
</evidence>
<sequence>MKQANTQRRQLFSGCSFLQMRMLALCWFAYIFAYLLRMNLSVAIPVIKQSEGYSNTQIGLLTSLFFLTYTIGQLLSGLLGDHLRSKPLLVTGLLLSACCNLGCAFSSGLPMLFACWILNGFAQSMLWGPLIRTLSLWFNARQLERVSFYMALSTITGYACSWGLASFLSERLGWRAAFWLPAVLVLLFAALLLLLFRSTPQRPLPAQEHEPGLAAEAPRSLGDPSPVVPRLSLFAYLGRICFPVLFLMAAAQGLVREGVGVWLPTVLTESGYFPADSLWFVLLVIPLMNLAGVLFVQKLLRRAGQNSGKILFFLYILITAAAALLFFLGGSNVILPLILMVLLLSVTYGTGPIFTSLIPFQLSAYGRVSLTAGLFDFSIYCGAALSGAISGALSDGYSWGTVYLFWLLAAAVGLLAAVAWFFFSKRGTAPGSKPAKAK</sequence>
<evidence type="ECO:0000256" key="1">
    <source>
        <dbReference type="ARBA" id="ARBA00004651"/>
    </source>
</evidence>
<name>A0A328UHM1_9FIRM</name>